<evidence type="ECO:0000256" key="3">
    <source>
        <dbReference type="ARBA" id="ARBA00022692"/>
    </source>
</evidence>
<proteinExistence type="predicted"/>
<dbReference type="RefSeq" id="WP_114509693.1">
    <property type="nucleotide sequence ID" value="NZ_QPMK01000002.1"/>
</dbReference>
<dbReference type="Pfam" id="PF00482">
    <property type="entry name" value="T2SSF"/>
    <property type="match status" value="1"/>
</dbReference>
<keyword evidence="3 6" id="KW-0812">Transmembrane</keyword>
<evidence type="ECO:0000313" key="8">
    <source>
        <dbReference type="EMBL" id="RDD67881.1"/>
    </source>
</evidence>
<keyword evidence="2" id="KW-1003">Cell membrane</keyword>
<keyword evidence="5 6" id="KW-0472">Membrane</keyword>
<dbReference type="InterPro" id="IPR018076">
    <property type="entry name" value="T2SS_GspF_dom"/>
</dbReference>
<reference evidence="8 9" key="1">
    <citation type="submission" date="2018-07" db="EMBL/GenBank/DDBJ databases">
        <title>Thalassococcus profundi sp. nov., a marine bacterium isolated from deep seawater of Okinawa Trough.</title>
        <authorList>
            <person name="Yu M."/>
        </authorList>
    </citation>
    <scope>NUCLEOTIDE SEQUENCE [LARGE SCALE GENOMIC DNA]</scope>
    <source>
        <strain evidence="8 9">WRAS1</strain>
    </source>
</reference>
<feature type="transmembrane region" description="Helical" evidence="6">
    <location>
        <begin position="13"/>
        <end position="34"/>
    </location>
</feature>
<comment type="caution">
    <text evidence="8">The sequence shown here is derived from an EMBL/GenBank/DDBJ whole genome shotgun (WGS) entry which is preliminary data.</text>
</comment>
<dbReference type="GO" id="GO:0005886">
    <property type="term" value="C:plasma membrane"/>
    <property type="evidence" value="ECO:0007669"/>
    <property type="project" value="UniProtKB-SubCell"/>
</dbReference>
<feature type="transmembrane region" description="Helical" evidence="6">
    <location>
        <begin position="292"/>
        <end position="316"/>
    </location>
</feature>
<dbReference type="OrthoDB" id="9810662at2"/>
<dbReference type="PANTHER" id="PTHR35007">
    <property type="entry name" value="INTEGRAL MEMBRANE PROTEIN-RELATED"/>
    <property type="match status" value="1"/>
</dbReference>
<keyword evidence="4 6" id="KW-1133">Transmembrane helix</keyword>
<keyword evidence="9" id="KW-1185">Reference proteome</keyword>
<evidence type="ECO:0000256" key="6">
    <source>
        <dbReference type="SAM" id="Phobius"/>
    </source>
</evidence>
<evidence type="ECO:0000256" key="4">
    <source>
        <dbReference type="ARBA" id="ARBA00022989"/>
    </source>
</evidence>
<organism evidence="8 9">
    <name type="scientific">Thalassococcus profundi</name>
    <dbReference type="NCBI Taxonomy" id="2282382"/>
    <lineage>
        <taxon>Bacteria</taxon>
        <taxon>Pseudomonadati</taxon>
        <taxon>Pseudomonadota</taxon>
        <taxon>Alphaproteobacteria</taxon>
        <taxon>Rhodobacterales</taxon>
        <taxon>Roseobacteraceae</taxon>
        <taxon>Thalassococcus</taxon>
    </lineage>
</organism>
<gene>
    <name evidence="8" type="ORF">DU478_04270</name>
</gene>
<feature type="transmembrane region" description="Helical" evidence="6">
    <location>
        <begin position="144"/>
        <end position="164"/>
    </location>
</feature>
<accession>A0A369TRI2</accession>
<protein>
    <submittedName>
        <fullName evidence="8">Type II secretion system F family protein</fullName>
    </submittedName>
</protein>
<name>A0A369TRI2_9RHOB</name>
<dbReference type="AlphaFoldDB" id="A0A369TRI2"/>
<comment type="subcellular location">
    <subcellularLocation>
        <location evidence="1">Cell membrane</location>
        <topology evidence="1">Multi-pass membrane protein</topology>
    </subcellularLocation>
</comment>
<evidence type="ECO:0000256" key="5">
    <source>
        <dbReference type="ARBA" id="ARBA00023136"/>
    </source>
</evidence>
<dbReference type="Proteomes" id="UP000253977">
    <property type="component" value="Unassembled WGS sequence"/>
</dbReference>
<dbReference type="PANTHER" id="PTHR35007:SF2">
    <property type="entry name" value="PILUS ASSEMBLE PROTEIN"/>
    <property type="match status" value="1"/>
</dbReference>
<evidence type="ECO:0000259" key="7">
    <source>
        <dbReference type="Pfam" id="PF00482"/>
    </source>
</evidence>
<feature type="transmembrane region" description="Helical" evidence="6">
    <location>
        <begin position="103"/>
        <end position="124"/>
    </location>
</feature>
<sequence length="322" mass="34963">MMQLQDGLFAGNALYYLAALALVLLVSGGVGFLAQRDRPAARMRGLAVRHGGPGGPSLAKIAEETPRGLARALIPEDPSERAQIQFQLAKVGFTHARAVQHFFVLRLALAVLPPVLVFGTFALARAGLLPADAARAVLDFPRIGLMQIAAVGTAAGFYGPSYLLKSRIAARQNRIRKAFPNAMDLLQISVEAGLGLDAAMSRVGSEIHKVSPEIAYEFLTLQNEIGAGRDREAAMFDMAERMGVEEAKSFALVIIQSLQFGTSLTTALKSYAKEMREYRELAAQEKANRLPVQMSVVMSFLMLPALFLITLTPIIIRYMAIY</sequence>
<evidence type="ECO:0000256" key="1">
    <source>
        <dbReference type="ARBA" id="ARBA00004651"/>
    </source>
</evidence>
<evidence type="ECO:0000256" key="2">
    <source>
        <dbReference type="ARBA" id="ARBA00022475"/>
    </source>
</evidence>
<dbReference type="EMBL" id="QPMK01000002">
    <property type="protein sequence ID" value="RDD67881.1"/>
    <property type="molecule type" value="Genomic_DNA"/>
</dbReference>
<evidence type="ECO:0000313" key="9">
    <source>
        <dbReference type="Proteomes" id="UP000253977"/>
    </source>
</evidence>
<feature type="domain" description="Type II secretion system protein GspF" evidence="7">
    <location>
        <begin position="184"/>
        <end position="311"/>
    </location>
</feature>